<sequence>MVSIEASNASPPRQVSQTSAPTDPTTTVATTTGEQIMATADMESLQSHNSQVMRSYLSSHSAAQSSEPIWSVCFEQQQANSSTDDCDNYALHSSPVMSSLNPATDRTSAQSSPRTWTTSPEQCNAINWEPAPEYTTLDPQFSYRPTSYPSRVPLVTSEEFHDIGRSHIETYPAGYYHNSPMDGAPPTPMSPCSSTLDLTAPDSIPSPPETAEDSDSRPASKDKIISSNSKSGHKKNQSGDIKNGSSTDGSGKKEDEPYAQLIYKAFLSTPRHAMTLQEIYQWFRENTDKGKDDSKGWQNSIRHNLSMNMAFTKRERRLSTSEDSKDGKDSASAKKSTEWYLEPWAVEQGVQSTTRYRKSNASRRNATLSSTASRSHHHHSSIYRHHAYLSTHPGSRKVVAATAATAGLLAAGSLGTSTRLRGSSPRSTPLRSNSTSAGSLAATAYHHQLQQIQHQQTQRYYQLLQQQHQLNAVHPVYVTRAAAAAGYFTRHDYEHQHHHETYHQQAHQQHQQYPTDPQLFPATPGPLTPEPSAFGGDGMLAMADIQAASINASGIVTTTVTTQGLPATPSPSPYHPLMYEGYASEHRVAEPWTAAVTSQSTQALAAVVTCEADTTNGTTVTTGGY</sequence>
<keyword evidence="10" id="KW-1185">Reference proteome</keyword>
<dbReference type="OrthoDB" id="5954824at2759"/>
<dbReference type="InterPro" id="IPR001766">
    <property type="entry name" value="Fork_head_dom"/>
</dbReference>
<evidence type="ECO:0000313" key="10">
    <source>
        <dbReference type="Proteomes" id="UP000008066"/>
    </source>
</evidence>
<feature type="compositionally biased region" description="Basic and acidic residues" evidence="7">
    <location>
        <begin position="214"/>
        <end position="224"/>
    </location>
</feature>
<dbReference type="PANTHER" id="PTHR45881:SF5">
    <property type="entry name" value="FORK-HEAD DOMAIN-CONTAINING PROTEIN"/>
    <property type="match status" value="1"/>
</dbReference>
<dbReference type="RefSeq" id="XP_006697679.1">
    <property type="nucleotide sequence ID" value="XM_006697616.1"/>
</dbReference>
<dbReference type="SMART" id="SM00339">
    <property type="entry name" value="FH"/>
    <property type="match status" value="1"/>
</dbReference>
<evidence type="ECO:0000256" key="1">
    <source>
        <dbReference type="ARBA" id="ARBA00004123"/>
    </source>
</evidence>
<dbReference type="Pfam" id="PF00250">
    <property type="entry name" value="Forkhead"/>
    <property type="match status" value="1"/>
</dbReference>
<dbReference type="eggNOG" id="KOG2294">
    <property type="taxonomic scope" value="Eukaryota"/>
</dbReference>
<keyword evidence="4" id="KW-0804">Transcription</keyword>
<feature type="region of interest" description="Disordered" evidence="7">
    <location>
        <begin position="1"/>
        <end position="32"/>
    </location>
</feature>
<dbReference type="GO" id="GO:0000978">
    <property type="term" value="F:RNA polymerase II cis-regulatory region sequence-specific DNA binding"/>
    <property type="evidence" value="ECO:0007669"/>
    <property type="project" value="TreeGrafter"/>
</dbReference>
<feature type="compositionally biased region" description="Basic and acidic residues" evidence="7">
    <location>
        <begin position="317"/>
        <end position="334"/>
    </location>
</feature>
<evidence type="ECO:0000256" key="3">
    <source>
        <dbReference type="ARBA" id="ARBA00023125"/>
    </source>
</evidence>
<evidence type="ECO:0000256" key="6">
    <source>
        <dbReference type="PROSITE-ProRule" id="PRU00089"/>
    </source>
</evidence>
<organism evidence="10">
    <name type="scientific">Chaetomium thermophilum (strain DSM 1495 / CBS 144.50 / IMI 039719)</name>
    <name type="common">Thermochaetoides thermophila</name>
    <dbReference type="NCBI Taxonomy" id="759272"/>
    <lineage>
        <taxon>Eukaryota</taxon>
        <taxon>Fungi</taxon>
        <taxon>Dikarya</taxon>
        <taxon>Ascomycota</taxon>
        <taxon>Pezizomycotina</taxon>
        <taxon>Sordariomycetes</taxon>
        <taxon>Sordariomycetidae</taxon>
        <taxon>Sordariales</taxon>
        <taxon>Chaetomiaceae</taxon>
        <taxon>Thermochaetoides</taxon>
    </lineage>
</organism>
<evidence type="ECO:0000256" key="4">
    <source>
        <dbReference type="ARBA" id="ARBA00023163"/>
    </source>
</evidence>
<dbReference type="PROSITE" id="PS00658">
    <property type="entry name" value="FORK_HEAD_2"/>
    <property type="match status" value="1"/>
</dbReference>
<dbReference type="PROSITE" id="PS50039">
    <property type="entry name" value="FORK_HEAD_3"/>
    <property type="match status" value="1"/>
</dbReference>
<dbReference type="SUPFAM" id="SSF46785">
    <property type="entry name" value="Winged helix' DNA-binding domain"/>
    <property type="match status" value="1"/>
</dbReference>
<name>G0SI27_CHATD</name>
<dbReference type="EMBL" id="GL988048">
    <property type="protein sequence ID" value="EGS17097.1"/>
    <property type="molecule type" value="Genomic_DNA"/>
</dbReference>
<evidence type="ECO:0000259" key="8">
    <source>
        <dbReference type="PROSITE" id="PS50039"/>
    </source>
</evidence>
<feature type="region of interest" description="Disordered" evidence="7">
    <location>
        <begin position="351"/>
        <end position="381"/>
    </location>
</feature>
<dbReference type="GO" id="GO:0005634">
    <property type="term" value="C:nucleus"/>
    <property type="evidence" value="ECO:0007669"/>
    <property type="project" value="UniProtKB-SubCell"/>
</dbReference>
<reference evidence="9 10" key="1">
    <citation type="journal article" date="2011" name="Cell">
        <title>Insight into structure and assembly of the nuclear pore complex by utilizing the genome of a eukaryotic thermophile.</title>
        <authorList>
            <person name="Amlacher S."/>
            <person name="Sarges P."/>
            <person name="Flemming D."/>
            <person name="van Noort V."/>
            <person name="Kunze R."/>
            <person name="Devos D.P."/>
            <person name="Arumugam M."/>
            <person name="Bork P."/>
            <person name="Hurt E."/>
        </authorList>
    </citation>
    <scope>NUCLEOTIDE SEQUENCE [LARGE SCALE GENOMIC DNA]</scope>
    <source>
        <strain evidence="10">DSM 1495 / CBS 144.50 / IMI 039719</strain>
    </source>
</reference>
<dbReference type="GO" id="GO:0000981">
    <property type="term" value="F:DNA-binding transcription factor activity, RNA polymerase II-specific"/>
    <property type="evidence" value="ECO:0007669"/>
    <property type="project" value="TreeGrafter"/>
</dbReference>
<feature type="DNA-binding region" description="Fork-head" evidence="6">
    <location>
        <begin position="253"/>
        <end position="360"/>
    </location>
</feature>
<feature type="region of interest" description="Disordered" evidence="7">
    <location>
        <begin position="97"/>
        <end position="119"/>
    </location>
</feature>
<evidence type="ECO:0000256" key="5">
    <source>
        <dbReference type="ARBA" id="ARBA00023242"/>
    </source>
</evidence>
<protein>
    <submittedName>
        <fullName evidence="9">Putative sequence-specific DNA binding protein</fullName>
    </submittedName>
</protein>
<comment type="subcellular location">
    <subcellularLocation>
        <location evidence="1 6">Nucleus</location>
    </subcellularLocation>
</comment>
<dbReference type="InterPro" id="IPR036390">
    <property type="entry name" value="WH_DNA-bd_sf"/>
</dbReference>
<dbReference type="Gene3D" id="1.10.10.10">
    <property type="entry name" value="Winged helix-like DNA-binding domain superfamily/Winged helix DNA-binding domain"/>
    <property type="match status" value="1"/>
</dbReference>
<dbReference type="AlphaFoldDB" id="G0SI27"/>
<dbReference type="Proteomes" id="UP000008066">
    <property type="component" value="Unassembled WGS sequence"/>
</dbReference>
<proteinExistence type="predicted"/>
<dbReference type="GeneID" id="18261464"/>
<evidence type="ECO:0000256" key="2">
    <source>
        <dbReference type="ARBA" id="ARBA00023015"/>
    </source>
</evidence>
<evidence type="ECO:0000313" key="9">
    <source>
        <dbReference type="EMBL" id="EGS17097.1"/>
    </source>
</evidence>
<evidence type="ECO:0000256" key="7">
    <source>
        <dbReference type="SAM" id="MobiDB-lite"/>
    </source>
</evidence>
<dbReference type="InterPro" id="IPR036388">
    <property type="entry name" value="WH-like_DNA-bd_sf"/>
</dbReference>
<keyword evidence="2" id="KW-0805">Transcription regulation</keyword>
<keyword evidence="3 6" id="KW-0238">DNA-binding</keyword>
<feature type="region of interest" description="Disordered" evidence="7">
    <location>
        <begin position="179"/>
        <end position="253"/>
    </location>
</feature>
<feature type="compositionally biased region" description="Polar residues" evidence="7">
    <location>
        <begin position="419"/>
        <end position="438"/>
    </location>
</feature>
<feature type="region of interest" description="Disordered" evidence="7">
    <location>
        <begin position="313"/>
        <end position="334"/>
    </location>
</feature>
<feature type="compositionally biased region" description="Low complexity" evidence="7">
    <location>
        <begin position="18"/>
        <end position="32"/>
    </location>
</feature>
<keyword evidence="5 6" id="KW-0539">Nucleus</keyword>
<feature type="region of interest" description="Disordered" evidence="7">
    <location>
        <begin position="415"/>
        <end position="438"/>
    </location>
</feature>
<dbReference type="KEGG" id="cthr:CTHT_0074260"/>
<dbReference type="PANTHER" id="PTHR45881">
    <property type="entry name" value="CHECKPOINT SUPPRESSOR 1-LIKE, ISOFORM A-RELATED"/>
    <property type="match status" value="1"/>
</dbReference>
<feature type="compositionally biased region" description="Polar residues" evidence="7">
    <location>
        <begin position="1"/>
        <end position="17"/>
    </location>
</feature>
<gene>
    <name evidence="9" type="ORF">CTHT_0074260</name>
</gene>
<dbReference type="HOGENOM" id="CLU_437418_0_0_1"/>
<feature type="domain" description="Fork-head" evidence="8">
    <location>
        <begin position="253"/>
        <end position="360"/>
    </location>
</feature>
<dbReference type="InterPro" id="IPR030456">
    <property type="entry name" value="TF_fork_head_CS_2"/>
</dbReference>
<dbReference type="STRING" id="759272.G0SI27"/>
<feature type="compositionally biased region" description="Polar residues" evidence="7">
    <location>
        <begin position="238"/>
        <end position="249"/>
    </location>
</feature>
<accession>G0SI27</accession>